<dbReference type="Gene3D" id="1.10.530.10">
    <property type="match status" value="1"/>
</dbReference>
<feature type="transmembrane region" description="Helical" evidence="1">
    <location>
        <begin position="274"/>
        <end position="296"/>
    </location>
</feature>
<evidence type="ECO:0000313" key="2">
    <source>
        <dbReference type="EMBL" id="SDO12374.1"/>
    </source>
</evidence>
<keyword evidence="3" id="KW-1185">Reference proteome</keyword>
<dbReference type="InterPro" id="IPR023346">
    <property type="entry name" value="Lysozyme-like_dom_sf"/>
</dbReference>
<dbReference type="AlphaFoldDB" id="A0A1H0H004"/>
<name>A0A1H0H004_9HYPH</name>
<keyword evidence="1" id="KW-0472">Membrane</keyword>
<protein>
    <recommendedName>
        <fullName evidence="4">Muramidase (Phage lambda lysozyme)</fullName>
    </recommendedName>
</protein>
<sequence>MDRTVPAGAARLLDFIRATEVGTDDRSGYDVIYGHNQGKLPKPVTLMTVDEVIASQASWTRRFKSSATGGYQFMRNTLKDLKAELGLRGAQVLDPDLQDRLGFHLLKRRGYEPFVAGTITRDEFGKRLAQEWASFPVLRATKGAHRTLSRGQSYYAGDQLNKALVQPAKVEAVLAEVLALSRASVAVAADPVPPAPVALPKPEPVDEAEPTPTFFPAPTTMPLPAPDPIAAISKAIGAAKGGAAGALASVGGMTGVSGALSAANWLPSLSTTQLLVIFGGVTAVVAVILCAGFAFWRAYKAPANASA</sequence>
<organism evidence="2 3">
    <name type="scientific">Aureimonas jatrophae</name>
    <dbReference type="NCBI Taxonomy" id="1166073"/>
    <lineage>
        <taxon>Bacteria</taxon>
        <taxon>Pseudomonadati</taxon>
        <taxon>Pseudomonadota</taxon>
        <taxon>Alphaproteobacteria</taxon>
        <taxon>Hyphomicrobiales</taxon>
        <taxon>Aurantimonadaceae</taxon>
        <taxon>Aureimonas</taxon>
    </lineage>
</organism>
<dbReference type="STRING" id="1166073.SAMN05192530_103443"/>
<accession>A0A1H0H004</accession>
<dbReference type="RefSeq" id="WP_183193117.1">
    <property type="nucleotide sequence ID" value="NZ_FNIT01000003.1"/>
</dbReference>
<dbReference type="Proteomes" id="UP000198793">
    <property type="component" value="Unassembled WGS sequence"/>
</dbReference>
<evidence type="ECO:0000256" key="1">
    <source>
        <dbReference type="SAM" id="Phobius"/>
    </source>
</evidence>
<keyword evidence="1" id="KW-0812">Transmembrane</keyword>
<evidence type="ECO:0000313" key="3">
    <source>
        <dbReference type="Proteomes" id="UP000198793"/>
    </source>
</evidence>
<gene>
    <name evidence="2" type="ORF">SAMN05192530_103443</name>
</gene>
<reference evidence="2 3" key="1">
    <citation type="submission" date="2016-10" db="EMBL/GenBank/DDBJ databases">
        <authorList>
            <person name="de Groot N.N."/>
        </authorList>
    </citation>
    <scope>NUCLEOTIDE SEQUENCE [LARGE SCALE GENOMIC DNA]</scope>
    <source>
        <strain evidence="3">L7-484,KACC 16230,DSM 25025</strain>
    </source>
</reference>
<proteinExistence type="predicted"/>
<dbReference type="EMBL" id="FNIT01000003">
    <property type="protein sequence ID" value="SDO12374.1"/>
    <property type="molecule type" value="Genomic_DNA"/>
</dbReference>
<evidence type="ECO:0008006" key="4">
    <source>
        <dbReference type="Google" id="ProtNLM"/>
    </source>
</evidence>
<dbReference type="SUPFAM" id="SSF53955">
    <property type="entry name" value="Lysozyme-like"/>
    <property type="match status" value="1"/>
</dbReference>
<keyword evidence="1" id="KW-1133">Transmembrane helix</keyword>